<reference evidence="6" key="1">
    <citation type="submission" date="2016-06" db="UniProtKB">
        <authorList>
            <consortium name="WormBaseParasite"/>
        </authorList>
    </citation>
    <scope>IDENTIFICATION</scope>
</reference>
<dbReference type="GO" id="GO:0051015">
    <property type="term" value="F:actin filament binding"/>
    <property type="evidence" value="ECO:0007669"/>
    <property type="project" value="TreeGrafter"/>
</dbReference>
<evidence type="ECO:0000313" key="5">
    <source>
        <dbReference type="Proteomes" id="UP000279833"/>
    </source>
</evidence>
<evidence type="ECO:0000313" key="4">
    <source>
        <dbReference type="EMBL" id="VDP70567.1"/>
    </source>
</evidence>
<evidence type="ECO:0000256" key="2">
    <source>
        <dbReference type="SAM" id="SignalP"/>
    </source>
</evidence>
<feature type="chain" id="PRO_5043140951" evidence="2">
    <location>
        <begin position="23"/>
        <end position="118"/>
    </location>
</feature>
<organism evidence="6">
    <name type="scientific">Schistosoma curassoni</name>
    <dbReference type="NCBI Taxonomy" id="6186"/>
    <lineage>
        <taxon>Eukaryota</taxon>
        <taxon>Metazoa</taxon>
        <taxon>Spiralia</taxon>
        <taxon>Lophotrochozoa</taxon>
        <taxon>Platyhelminthes</taxon>
        <taxon>Trematoda</taxon>
        <taxon>Digenea</taxon>
        <taxon>Strigeidida</taxon>
        <taxon>Schistosomatoidea</taxon>
        <taxon>Schistosomatidae</taxon>
        <taxon>Schistosoma</taxon>
    </lineage>
</organism>
<dbReference type="InterPro" id="IPR015425">
    <property type="entry name" value="FH2_Formin"/>
</dbReference>
<dbReference type="PROSITE" id="PS51444">
    <property type="entry name" value="FH2"/>
    <property type="match status" value="1"/>
</dbReference>
<dbReference type="EMBL" id="UZAK01043304">
    <property type="protein sequence ID" value="VDP70567.1"/>
    <property type="molecule type" value="Genomic_DNA"/>
</dbReference>
<dbReference type="InterPro" id="IPR042201">
    <property type="entry name" value="FH2_Formin_sf"/>
</dbReference>
<dbReference type="SUPFAM" id="SSF101447">
    <property type="entry name" value="Formin homology 2 domain (FH2 domain)"/>
    <property type="match status" value="1"/>
</dbReference>
<keyword evidence="5" id="KW-1185">Reference proteome</keyword>
<dbReference type="GO" id="GO:0030866">
    <property type="term" value="P:cortical actin cytoskeleton organization"/>
    <property type="evidence" value="ECO:0007669"/>
    <property type="project" value="TreeGrafter"/>
</dbReference>
<sequence>MFISAFLFRFSCIGVLLRYLESEKYTPERLWNDINRLELGQDVTDRIYHQLPTADEVKTYLNYEFTEQRSIDDLTDEDRLLLHLCKVERLGPRLEIILFMNSFEDNLNVVNSVSNLCL</sequence>
<protein>
    <submittedName>
        <fullName evidence="6">FH2 domain-containing protein</fullName>
    </submittedName>
</protein>
<dbReference type="Proteomes" id="UP000279833">
    <property type="component" value="Unassembled WGS sequence"/>
</dbReference>
<dbReference type="Gene3D" id="1.20.58.2220">
    <property type="entry name" value="Formin, FH2 domain"/>
    <property type="match status" value="1"/>
</dbReference>
<gene>
    <name evidence="4" type="ORF">SCUD_LOCUS19891</name>
</gene>
<dbReference type="GO" id="GO:0008360">
    <property type="term" value="P:regulation of cell shape"/>
    <property type="evidence" value="ECO:0007669"/>
    <property type="project" value="TreeGrafter"/>
</dbReference>
<dbReference type="AlphaFoldDB" id="A0A183KXU5"/>
<dbReference type="STRING" id="6186.A0A183KXU5"/>
<accession>A0A183KXU5</accession>
<dbReference type="WBParaSite" id="SCUD_0001989401-mRNA-1">
    <property type="protein sequence ID" value="SCUD_0001989401-mRNA-1"/>
    <property type="gene ID" value="SCUD_0001989401"/>
</dbReference>
<feature type="signal peptide" evidence="2">
    <location>
        <begin position="1"/>
        <end position="22"/>
    </location>
</feature>
<dbReference type="InterPro" id="IPR043592">
    <property type="entry name" value="FMNL_animal"/>
</dbReference>
<feature type="domain" description="FH2" evidence="3">
    <location>
        <begin position="1"/>
        <end position="118"/>
    </location>
</feature>
<evidence type="ECO:0000313" key="6">
    <source>
        <dbReference type="WBParaSite" id="SCUD_0001989401-mRNA-1"/>
    </source>
</evidence>
<proteinExistence type="inferred from homology"/>
<dbReference type="PANTHER" id="PTHR45857">
    <property type="entry name" value="FORMIN-LIKE PROTEIN"/>
    <property type="match status" value="1"/>
</dbReference>
<dbReference type="GO" id="GO:0005829">
    <property type="term" value="C:cytosol"/>
    <property type="evidence" value="ECO:0007669"/>
    <property type="project" value="TreeGrafter"/>
</dbReference>
<dbReference type="GO" id="GO:0016477">
    <property type="term" value="P:cell migration"/>
    <property type="evidence" value="ECO:0007669"/>
    <property type="project" value="TreeGrafter"/>
</dbReference>
<name>A0A183KXU5_9TREM</name>
<reference evidence="4 5" key="2">
    <citation type="submission" date="2018-11" db="EMBL/GenBank/DDBJ databases">
        <authorList>
            <consortium name="Pathogen Informatics"/>
        </authorList>
    </citation>
    <scope>NUCLEOTIDE SEQUENCE [LARGE SCALE GENOMIC DNA]</scope>
    <source>
        <strain evidence="4">Dakar</strain>
        <strain evidence="5">Dakar, Senegal</strain>
    </source>
</reference>
<evidence type="ECO:0000259" key="3">
    <source>
        <dbReference type="PROSITE" id="PS51444"/>
    </source>
</evidence>
<keyword evidence="2" id="KW-0732">Signal</keyword>
<evidence type="ECO:0000256" key="1">
    <source>
        <dbReference type="ARBA" id="ARBA00023449"/>
    </source>
</evidence>
<dbReference type="PANTHER" id="PTHR45857:SF4">
    <property type="entry name" value="FORMIN-LIKE PROTEIN"/>
    <property type="match status" value="1"/>
</dbReference>
<comment type="similarity">
    <text evidence="1">Belongs to the formin homology family.</text>
</comment>
<dbReference type="Pfam" id="PF02181">
    <property type="entry name" value="FH2"/>
    <property type="match status" value="1"/>
</dbReference>